<keyword evidence="8 10" id="KW-0539">Nucleus</keyword>
<dbReference type="GO" id="GO:0016592">
    <property type="term" value="C:mediator complex"/>
    <property type="evidence" value="ECO:0007669"/>
    <property type="project" value="InterPro"/>
</dbReference>
<keyword evidence="5 10" id="KW-0805">Transcription regulation</keyword>
<dbReference type="Gene3D" id="6.10.140.200">
    <property type="match status" value="1"/>
</dbReference>
<comment type="subunit">
    <text evidence="3 10">Component of the Mediator complex.</text>
</comment>
<dbReference type="OrthoDB" id="10253553at2759"/>
<dbReference type="GO" id="GO:0070847">
    <property type="term" value="C:core mediator complex"/>
    <property type="evidence" value="ECO:0007669"/>
    <property type="project" value="TreeGrafter"/>
</dbReference>
<organism evidence="11 12">
    <name type="scientific">Gomphillus americanus</name>
    <dbReference type="NCBI Taxonomy" id="1940652"/>
    <lineage>
        <taxon>Eukaryota</taxon>
        <taxon>Fungi</taxon>
        <taxon>Dikarya</taxon>
        <taxon>Ascomycota</taxon>
        <taxon>Pezizomycotina</taxon>
        <taxon>Lecanoromycetes</taxon>
        <taxon>OSLEUM clade</taxon>
        <taxon>Ostropomycetidae</taxon>
        <taxon>Ostropales</taxon>
        <taxon>Graphidaceae</taxon>
        <taxon>Gomphilloideae</taxon>
        <taxon>Gomphillus</taxon>
    </lineage>
</organism>
<sequence>MAASEEDTTVLNTPFLNPPSFWQSFTTENIEAYRVLKAEANGSSFTVPKDLENLQPPTLPENGEYTTFGEKRSLDTPLRDLPEETPVLRSAASKTASPQHLLNLTRSMMLSYLEMLHIMAINPAPPIYGVKWEDLRDLFRNTLHGVNSYRPWQARNALIKLLERTRDDARTEIAEIQGLQMKVDDTLRQVMQNCEEIAIGSEDKLDHDADPMLGIERNHGLVNGTTLIGEIDQHSKNMWTLVNNDADE</sequence>
<gene>
    <name evidence="11" type="ORF">GOMPHAMPRED_008329</name>
</gene>
<evidence type="ECO:0000256" key="2">
    <source>
        <dbReference type="ARBA" id="ARBA00009994"/>
    </source>
</evidence>
<dbReference type="InterPro" id="IPR009244">
    <property type="entry name" value="Mediatior_Med7"/>
</dbReference>
<dbReference type="SUPFAM" id="SSF140718">
    <property type="entry name" value="Mediator hinge subcomplex-like"/>
    <property type="match status" value="1"/>
</dbReference>
<dbReference type="InterPro" id="IPR044888">
    <property type="entry name" value="Mediatior_Med7_sf"/>
</dbReference>
<dbReference type="AlphaFoldDB" id="A0A8H3I4R3"/>
<protein>
    <recommendedName>
        <fullName evidence="4 10">Mediator of RNA polymerase II transcription subunit 7</fullName>
    </recommendedName>
</protein>
<evidence type="ECO:0000256" key="7">
    <source>
        <dbReference type="ARBA" id="ARBA00023163"/>
    </source>
</evidence>
<evidence type="ECO:0000256" key="8">
    <source>
        <dbReference type="ARBA" id="ARBA00023242"/>
    </source>
</evidence>
<comment type="similarity">
    <text evidence="2 10">Belongs to the Mediator complex subunit 7 family.</text>
</comment>
<evidence type="ECO:0000313" key="11">
    <source>
        <dbReference type="EMBL" id="CAF9914917.1"/>
    </source>
</evidence>
<dbReference type="Proteomes" id="UP000664169">
    <property type="component" value="Unassembled WGS sequence"/>
</dbReference>
<evidence type="ECO:0000256" key="3">
    <source>
        <dbReference type="ARBA" id="ARBA00011837"/>
    </source>
</evidence>
<reference evidence="11" key="1">
    <citation type="submission" date="2021-03" db="EMBL/GenBank/DDBJ databases">
        <authorList>
            <person name="Tagirdzhanova G."/>
        </authorList>
    </citation>
    <scope>NUCLEOTIDE SEQUENCE</scope>
</reference>
<evidence type="ECO:0000256" key="9">
    <source>
        <dbReference type="ARBA" id="ARBA00025687"/>
    </source>
</evidence>
<evidence type="ECO:0000256" key="1">
    <source>
        <dbReference type="ARBA" id="ARBA00004123"/>
    </source>
</evidence>
<evidence type="ECO:0000256" key="10">
    <source>
        <dbReference type="RuleBase" id="RU364060"/>
    </source>
</evidence>
<keyword evidence="6 10" id="KW-0010">Activator</keyword>
<name>A0A8H3I4R3_9LECA</name>
<evidence type="ECO:0000256" key="6">
    <source>
        <dbReference type="ARBA" id="ARBA00023159"/>
    </source>
</evidence>
<comment type="subcellular location">
    <subcellularLocation>
        <location evidence="1 10">Nucleus</location>
    </subcellularLocation>
</comment>
<dbReference type="GO" id="GO:0006357">
    <property type="term" value="P:regulation of transcription by RNA polymerase II"/>
    <property type="evidence" value="ECO:0007669"/>
    <property type="project" value="InterPro"/>
</dbReference>
<comment type="caution">
    <text evidence="11">The sequence shown here is derived from an EMBL/GenBank/DDBJ whole genome shotgun (WGS) entry which is preliminary data.</text>
</comment>
<evidence type="ECO:0000256" key="5">
    <source>
        <dbReference type="ARBA" id="ARBA00023015"/>
    </source>
</evidence>
<dbReference type="PANTHER" id="PTHR21428:SF11">
    <property type="entry name" value="MEDIATOR OF RNA POLYMERASE II TRANSCRIPTION SUBUNIT 7"/>
    <property type="match status" value="1"/>
</dbReference>
<dbReference type="GO" id="GO:0003712">
    <property type="term" value="F:transcription coregulator activity"/>
    <property type="evidence" value="ECO:0007669"/>
    <property type="project" value="InterPro"/>
</dbReference>
<proteinExistence type="inferred from homology"/>
<dbReference type="PANTHER" id="PTHR21428">
    <property type="entry name" value="MEDIATOR OF RNA POLYMERASE II TRANSCRIPTION SUBUNIT 7"/>
    <property type="match status" value="1"/>
</dbReference>
<keyword evidence="12" id="KW-1185">Reference proteome</keyword>
<keyword evidence="7 10" id="KW-0804">Transcription</keyword>
<dbReference type="EMBL" id="CAJPDQ010000009">
    <property type="protein sequence ID" value="CAF9914917.1"/>
    <property type="molecule type" value="Genomic_DNA"/>
</dbReference>
<comment type="function">
    <text evidence="9">Component of the Mediator complex, a coactivator involved in the regulated transcription of nearly all RNA polymerase II-dependent genes. Mediator functions as a bridge to convey information from gene-specific regulatory proteins to the basal RNA polymerase II transcription machinery. Mediator is recruited to promoters by direct interactions with regulatory proteins and serves as a scaffold for the assembly of a functional preinitiation complex with RNA polymerase II and the general transcription factors.</text>
</comment>
<dbReference type="InterPro" id="IPR037212">
    <property type="entry name" value="Med7/Med21-like"/>
</dbReference>
<evidence type="ECO:0000313" key="12">
    <source>
        <dbReference type="Proteomes" id="UP000664169"/>
    </source>
</evidence>
<dbReference type="Pfam" id="PF05983">
    <property type="entry name" value="Med7"/>
    <property type="match status" value="1"/>
</dbReference>
<accession>A0A8H3I4R3</accession>
<dbReference type="Gene3D" id="6.10.140.1520">
    <property type="match status" value="1"/>
</dbReference>
<evidence type="ECO:0000256" key="4">
    <source>
        <dbReference type="ARBA" id="ARBA00020631"/>
    </source>
</evidence>